<comment type="similarity">
    <text evidence="9">Belongs to the G-protein coupled receptor 1 family.</text>
</comment>
<proteinExistence type="inferred from homology"/>
<keyword evidence="12" id="KW-1185">Reference proteome</keyword>
<keyword evidence="8 9" id="KW-0807">Transducer</keyword>
<dbReference type="CDD" id="cd15225">
    <property type="entry name" value="7tmA_OR10A-like"/>
    <property type="match status" value="1"/>
</dbReference>
<comment type="subcellular location">
    <subcellularLocation>
        <location evidence="1 10">Cell membrane</location>
        <topology evidence="1 10">Multi-pass membrane protein</topology>
    </subcellularLocation>
</comment>
<feature type="transmembrane region" description="Helical" evidence="10">
    <location>
        <begin position="273"/>
        <end position="292"/>
    </location>
</feature>
<evidence type="ECO:0000256" key="9">
    <source>
        <dbReference type="RuleBase" id="RU000688"/>
    </source>
</evidence>
<dbReference type="Pfam" id="PF13853">
    <property type="entry name" value="7tm_4"/>
    <property type="match status" value="1"/>
</dbReference>
<accession>A0ABM1K9D0</accession>
<dbReference type="Proteomes" id="UP000694871">
    <property type="component" value="Unplaced"/>
</dbReference>
<evidence type="ECO:0000256" key="1">
    <source>
        <dbReference type="ARBA" id="ARBA00004651"/>
    </source>
</evidence>
<protein>
    <recommendedName>
        <fullName evidence="10">Olfactory receptor</fullName>
    </recommendedName>
</protein>
<keyword evidence="3 10" id="KW-0716">Sensory transduction</keyword>
<evidence type="ECO:0000256" key="10">
    <source>
        <dbReference type="RuleBase" id="RU363047"/>
    </source>
</evidence>
<keyword evidence="7 10" id="KW-0472">Membrane</keyword>
<keyword evidence="6 10" id="KW-1133">Transmembrane helix</keyword>
<feature type="transmembrane region" description="Helical" evidence="10">
    <location>
        <begin position="99"/>
        <end position="120"/>
    </location>
</feature>
<sequence length="314" mass="35926">MKWRNQSLVKEFILVGFSSMPNIELFLFPLVLVMYIATVTGNILIIVIIMVDAALQSPMYFFLRNLAFIEICFTLDTVPLMLINLLVKDKTISFVGCAIQMYCFFHFGCAECFLLAAMSYDRYVAICNPLRYATVMNRTFCYKLMGGVWVIGIPVSLLQAAWIFNLPFCGHNKINHFFCDAPPVLKLVCTDTHQYEMQSIASTLVFLMFPFVLILISYTRIITTMLRMSTVEGRSKAFSTCSSHLIVVILFYGSGSLVYLRPKSNYSPEVKKILSLFYTVVTPMLNPIVYALRNYEVRESLKRTLGWKLFSQTV</sequence>
<feature type="transmembrane region" description="Helical" evidence="10">
    <location>
        <begin position="26"/>
        <end position="55"/>
    </location>
</feature>
<keyword evidence="5 10" id="KW-0552">Olfaction</keyword>
<dbReference type="PRINTS" id="PR00237">
    <property type="entry name" value="GPCRRHODOPSN"/>
</dbReference>
<dbReference type="InterPro" id="IPR000725">
    <property type="entry name" value="Olfact_rcpt"/>
</dbReference>
<dbReference type="InterPro" id="IPR017452">
    <property type="entry name" value="GPCR_Rhodpsn_7TM"/>
</dbReference>
<dbReference type="InterPro" id="IPR000276">
    <property type="entry name" value="GPCR_Rhodpsn"/>
</dbReference>
<dbReference type="GeneID" id="107113497"/>
<feature type="transmembrane region" description="Helical" evidence="10">
    <location>
        <begin position="140"/>
        <end position="164"/>
    </location>
</feature>
<dbReference type="SUPFAM" id="SSF81321">
    <property type="entry name" value="Family A G protein-coupled receptor-like"/>
    <property type="match status" value="1"/>
</dbReference>
<feature type="domain" description="G-protein coupled receptors family 1 profile" evidence="11">
    <location>
        <begin position="41"/>
        <end position="290"/>
    </location>
</feature>
<feature type="transmembrane region" description="Helical" evidence="10">
    <location>
        <begin position="67"/>
        <end position="87"/>
    </location>
</feature>
<evidence type="ECO:0000259" key="11">
    <source>
        <dbReference type="PROSITE" id="PS50262"/>
    </source>
</evidence>
<evidence type="ECO:0000256" key="2">
    <source>
        <dbReference type="ARBA" id="ARBA00022475"/>
    </source>
</evidence>
<keyword evidence="4 9" id="KW-0812">Transmembrane</keyword>
<dbReference type="RefSeq" id="XP_015270317.1">
    <property type="nucleotide sequence ID" value="XM_015414831.1"/>
</dbReference>
<evidence type="ECO:0000313" key="12">
    <source>
        <dbReference type="Proteomes" id="UP000694871"/>
    </source>
</evidence>
<keyword evidence="9" id="KW-0297">G-protein coupled receptor</keyword>
<dbReference type="PROSITE" id="PS50262">
    <property type="entry name" value="G_PROTEIN_RECEP_F1_2"/>
    <property type="match status" value="1"/>
</dbReference>
<evidence type="ECO:0000256" key="8">
    <source>
        <dbReference type="ARBA" id="ARBA00023224"/>
    </source>
</evidence>
<evidence type="ECO:0000256" key="6">
    <source>
        <dbReference type="ARBA" id="ARBA00022989"/>
    </source>
</evidence>
<keyword evidence="9" id="KW-0675">Receptor</keyword>
<name>A0ABM1K9D0_GEKJA</name>
<feature type="transmembrane region" description="Helical" evidence="10">
    <location>
        <begin position="200"/>
        <end position="221"/>
    </location>
</feature>
<gene>
    <name evidence="13" type="primary">LOC107113497</name>
</gene>
<dbReference type="PROSITE" id="PS00237">
    <property type="entry name" value="G_PROTEIN_RECEP_F1_1"/>
    <property type="match status" value="1"/>
</dbReference>
<dbReference type="PRINTS" id="PR00245">
    <property type="entry name" value="OLFACTORYR"/>
</dbReference>
<evidence type="ECO:0000313" key="13">
    <source>
        <dbReference type="RefSeq" id="XP_015270317.1"/>
    </source>
</evidence>
<evidence type="ECO:0000256" key="3">
    <source>
        <dbReference type="ARBA" id="ARBA00022606"/>
    </source>
</evidence>
<dbReference type="PANTHER" id="PTHR26453">
    <property type="entry name" value="OLFACTORY RECEPTOR"/>
    <property type="match status" value="1"/>
</dbReference>
<keyword evidence="2 10" id="KW-1003">Cell membrane</keyword>
<feature type="transmembrane region" description="Helical" evidence="10">
    <location>
        <begin position="242"/>
        <end position="261"/>
    </location>
</feature>
<evidence type="ECO:0000256" key="7">
    <source>
        <dbReference type="ARBA" id="ARBA00023136"/>
    </source>
</evidence>
<organism evidence="12 13">
    <name type="scientific">Gekko japonicus</name>
    <name type="common">Schlegel's Japanese gecko</name>
    <dbReference type="NCBI Taxonomy" id="146911"/>
    <lineage>
        <taxon>Eukaryota</taxon>
        <taxon>Metazoa</taxon>
        <taxon>Chordata</taxon>
        <taxon>Craniata</taxon>
        <taxon>Vertebrata</taxon>
        <taxon>Euteleostomi</taxon>
        <taxon>Lepidosauria</taxon>
        <taxon>Squamata</taxon>
        <taxon>Bifurcata</taxon>
        <taxon>Gekkota</taxon>
        <taxon>Gekkonidae</taxon>
        <taxon>Gekkoninae</taxon>
        <taxon>Gekko</taxon>
    </lineage>
</organism>
<evidence type="ECO:0000256" key="4">
    <source>
        <dbReference type="ARBA" id="ARBA00022692"/>
    </source>
</evidence>
<dbReference type="Gene3D" id="1.20.1070.10">
    <property type="entry name" value="Rhodopsin 7-helix transmembrane proteins"/>
    <property type="match status" value="1"/>
</dbReference>
<reference evidence="13" key="1">
    <citation type="submission" date="2025-08" db="UniProtKB">
        <authorList>
            <consortium name="RefSeq"/>
        </authorList>
    </citation>
    <scope>IDENTIFICATION</scope>
</reference>
<evidence type="ECO:0000256" key="5">
    <source>
        <dbReference type="ARBA" id="ARBA00022725"/>
    </source>
</evidence>